<reference evidence="14" key="2">
    <citation type="submission" date="2025-08" db="UniProtKB">
        <authorList>
            <consortium name="Ensembl"/>
        </authorList>
    </citation>
    <scope>IDENTIFICATION</scope>
    <source>
        <strain evidence="14">Glennie</strain>
    </source>
</reference>
<dbReference type="GO" id="GO:0032259">
    <property type="term" value="P:methylation"/>
    <property type="evidence" value="ECO:0007669"/>
    <property type="project" value="UniProtKB-KW"/>
</dbReference>
<dbReference type="InterPro" id="IPR002935">
    <property type="entry name" value="SAM_O-MeTrfase"/>
</dbReference>
<dbReference type="GO" id="GO:0032502">
    <property type="term" value="P:developmental process"/>
    <property type="evidence" value="ECO:0000318"/>
    <property type="project" value="GO_Central"/>
</dbReference>
<evidence type="ECO:0000313" key="14">
    <source>
        <dbReference type="Ensembl" id="ENSOANP00000041920.1"/>
    </source>
</evidence>
<dbReference type="GO" id="GO:0007605">
    <property type="term" value="P:sensory perception of sound"/>
    <property type="evidence" value="ECO:0007669"/>
    <property type="project" value="UniProtKB-KW"/>
</dbReference>
<evidence type="ECO:0000313" key="15">
    <source>
        <dbReference type="Proteomes" id="UP000002279"/>
    </source>
</evidence>
<protein>
    <recommendedName>
        <fullName evidence="2">catechol O-methyltransferase</fullName>
        <ecNumber evidence="2">2.1.1.6</ecNumber>
    </recommendedName>
    <alternativeName>
        <fullName evidence="11">Catechol O-methyltransferase 2</fullName>
    </alternativeName>
</protein>
<dbReference type="FunFam" id="3.40.50.150:FF:000054">
    <property type="entry name" value="Catechol O-methyltransferase"/>
    <property type="match status" value="1"/>
</dbReference>
<comment type="function">
    <text evidence="12">Catalyzes the O-methylation, and thereby the inactivation, of catecholamine neurotransmitters and catechol hormones. Required for auditory function. Component of the cochlear hair cell's mechanotransduction (MET) machinery. Involved in the assembly of the asymmetric tip-link MET complex. Required for transportation of TMC1 and TMC2 proteins into the mechanically sensitive stereocilia of the hair cells. The function in MET is independent of the enzymatic activity.</text>
</comment>
<evidence type="ECO:0000256" key="8">
    <source>
        <dbReference type="ARBA" id="ARBA00022867"/>
    </source>
</evidence>
<evidence type="ECO:0000256" key="10">
    <source>
        <dbReference type="ARBA" id="ARBA00023453"/>
    </source>
</evidence>
<evidence type="ECO:0000256" key="6">
    <source>
        <dbReference type="ARBA" id="ARBA00022740"/>
    </source>
</evidence>
<dbReference type="AlphaFoldDB" id="A0A6I8NME6"/>
<evidence type="ECO:0000256" key="4">
    <source>
        <dbReference type="ARBA" id="ARBA00022679"/>
    </source>
</evidence>
<dbReference type="Proteomes" id="UP000002279">
    <property type="component" value="Chromosome 2"/>
</dbReference>
<evidence type="ECO:0000256" key="1">
    <source>
        <dbReference type="ARBA" id="ARBA00004240"/>
    </source>
</evidence>
<dbReference type="GO" id="GO:0016206">
    <property type="term" value="F:catechol O-methyltransferase activity"/>
    <property type="evidence" value="ECO:0000318"/>
    <property type="project" value="GO_Central"/>
</dbReference>
<dbReference type="PANTHER" id="PTHR43836">
    <property type="entry name" value="CATECHOL O-METHYLTRANSFERASE 1-RELATED"/>
    <property type="match status" value="1"/>
</dbReference>
<comment type="catalytic activity">
    <reaction evidence="13">
        <text>a catechol + S-adenosyl-L-methionine = a guaiacol + S-adenosyl-L-homocysteine + H(+)</text>
        <dbReference type="Rhea" id="RHEA:17877"/>
        <dbReference type="ChEBI" id="CHEBI:15378"/>
        <dbReference type="ChEBI" id="CHEBI:33566"/>
        <dbReference type="ChEBI" id="CHEBI:57856"/>
        <dbReference type="ChEBI" id="CHEBI:59789"/>
        <dbReference type="ChEBI" id="CHEBI:134251"/>
        <dbReference type="EC" id="2.1.1.6"/>
    </reaction>
    <physiologicalReaction direction="left-to-right" evidence="13">
        <dbReference type="Rhea" id="RHEA:17878"/>
    </physiologicalReaction>
</comment>
<evidence type="ECO:0000256" key="12">
    <source>
        <dbReference type="ARBA" id="ARBA00045199"/>
    </source>
</evidence>
<evidence type="ECO:0000256" key="9">
    <source>
        <dbReference type="ARBA" id="ARBA00022939"/>
    </source>
</evidence>
<keyword evidence="5" id="KW-0949">S-adenosyl-L-methionine</keyword>
<keyword evidence="8" id="KW-0531">Neurotransmitter degradation</keyword>
<dbReference type="GO" id="GO:0042424">
    <property type="term" value="P:catecholamine catabolic process"/>
    <property type="evidence" value="ECO:0000318"/>
    <property type="project" value="GO_Central"/>
</dbReference>
<dbReference type="Pfam" id="PF01596">
    <property type="entry name" value="Methyltransf_3"/>
    <property type="match status" value="1"/>
</dbReference>
<gene>
    <name evidence="14" type="primary">TOMT</name>
</gene>
<evidence type="ECO:0000256" key="3">
    <source>
        <dbReference type="ARBA" id="ARBA00022603"/>
    </source>
</evidence>
<dbReference type="GeneTree" id="ENSGT00940000161220"/>
<evidence type="ECO:0000256" key="5">
    <source>
        <dbReference type="ARBA" id="ARBA00022691"/>
    </source>
</evidence>
<dbReference type="InterPro" id="IPR029063">
    <property type="entry name" value="SAM-dependent_MTases_sf"/>
</dbReference>
<evidence type="ECO:0000256" key="11">
    <source>
        <dbReference type="ARBA" id="ARBA00033047"/>
    </source>
</evidence>
<dbReference type="InParanoid" id="A0A6I8NME6"/>
<organism evidence="14 15">
    <name type="scientific">Ornithorhynchus anatinus</name>
    <name type="common">Duckbill platypus</name>
    <dbReference type="NCBI Taxonomy" id="9258"/>
    <lineage>
        <taxon>Eukaryota</taxon>
        <taxon>Metazoa</taxon>
        <taxon>Chordata</taxon>
        <taxon>Craniata</taxon>
        <taxon>Vertebrata</taxon>
        <taxon>Euteleostomi</taxon>
        <taxon>Mammalia</taxon>
        <taxon>Monotremata</taxon>
        <taxon>Ornithorhynchidae</taxon>
        <taxon>Ornithorhynchus</taxon>
    </lineage>
</organism>
<dbReference type="GO" id="GO:1904591">
    <property type="term" value="P:positive regulation of protein import"/>
    <property type="evidence" value="ECO:0007669"/>
    <property type="project" value="Ensembl"/>
</dbReference>
<keyword evidence="9" id="KW-0128">Catecholamine metabolism</keyword>
<dbReference type="GO" id="GO:0060117">
    <property type="term" value="P:auditory receptor cell development"/>
    <property type="evidence" value="ECO:0007669"/>
    <property type="project" value="Ensembl"/>
</dbReference>
<dbReference type="Gene3D" id="3.40.50.150">
    <property type="entry name" value="Vaccinia Virus protein VP39"/>
    <property type="match status" value="1"/>
</dbReference>
<dbReference type="Bgee" id="ENSOANG00000042216">
    <property type="expression patterns" value="Expressed in cerebellum and 1 other cell type or tissue"/>
</dbReference>
<comment type="similarity">
    <text evidence="10">Belongs to the class I-like SAM-binding methyltransferase superfamily. Cation-dependent O-methyltransferase family.</text>
</comment>
<dbReference type="GO" id="GO:0045177">
    <property type="term" value="C:apical part of cell"/>
    <property type="evidence" value="ECO:0007669"/>
    <property type="project" value="Ensembl"/>
</dbReference>
<name>A0A6I8NME6_ORNAN</name>
<dbReference type="Ensembl" id="ENSOANT00000073691.1">
    <property type="protein sequence ID" value="ENSOANP00000041920.1"/>
    <property type="gene ID" value="ENSOANG00000042216.1"/>
</dbReference>
<dbReference type="EC" id="2.1.1.6" evidence="2"/>
<dbReference type="PROSITE" id="PS51682">
    <property type="entry name" value="SAM_OMT_I"/>
    <property type="match status" value="1"/>
</dbReference>
<comment type="subcellular location">
    <subcellularLocation>
        <location evidence="1">Endoplasmic reticulum</location>
    </subcellularLocation>
</comment>
<keyword evidence="15" id="KW-1185">Reference proteome</keyword>
<reference evidence="14 15" key="1">
    <citation type="journal article" date="2008" name="Nature">
        <title>Genome analysis of the platypus reveals unique signatures of evolution.</title>
        <authorList>
            <person name="Warren W.C."/>
            <person name="Hillier L.W."/>
            <person name="Marshall Graves J.A."/>
            <person name="Birney E."/>
            <person name="Ponting C.P."/>
            <person name="Grutzner F."/>
            <person name="Belov K."/>
            <person name="Miller W."/>
            <person name="Clarke L."/>
            <person name="Chinwalla A.T."/>
            <person name="Yang S.P."/>
            <person name="Heger A."/>
            <person name="Locke D.P."/>
            <person name="Miethke P."/>
            <person name="Waters P.D."/>
            <person name="Veyrunes F."/>
            <person name="Fulton L."/>
            <person name="Fulton B."/>
            <person name="Graves T."/>
            <person name="Wallis J."/>
            <person name="Puente X.S."/>
            <person name="Lopez-Otin C."/>
            <person name="Ordonez G.R."/>
            <person name="Eichler E.E."/>
            <person name="Chen L."/>
            <person name="Cheng Z."/>
            <person name="Deakin J.E."/>
            <person name="Alsop A."/>
            <person name="Thompson K."/>
            <person name="Kirby P."/>
            <person name="Papenfuss A.T."/>
            <person name="Wakefield M.J."/>
            <person name="Olender T."/>
            <person name="Lancet D."/>
            <person name="Huttley G.A."/>
            <person name="Smit A.F."/>
            <person name="Pask A."/>
            <person name="Temple-Smith P."/>
            <person name="Batzer M.A."/>
            <person name="Walker J.A."/>
            <person name="Konkel M.K."/>
            <person name="Harris R.S."/>
            <person name="Whittington C.M."/>
            <person name="Wong E.S."/>
            <person name="Gemmell N.J."/>
            <person name="Buschiazzo E."/>
            <person name="Vargas Jentzsch I.M."/>
            <person name="Merkel A."/>
            <person name="Schmitz J."/>
            <person name="Zemann A."/>
            <person name="Churakov G."/>
            <person name="Kriegs J.O."/>
            <person name="Brosius J."/>
            <person name="Murchison E.P."/>
            <person name="Sachidanandam R."/>
            <person name="Smith C."/>
            <person name="Hannon G.J."/>
            <person name="Tsend-Ayush E."/>
            <person name="McMillan D."/>
            <person name="Attenborough R."/>
            <person name="Rens W."/>
            <person name="Ferguson-Smith M."/>
            <person name="Lefevre C.M."/>
            <person name="Sharp J.A."/>
            <person name="Nicholas K.R."/>
            <person name="Ray D.A."/>
            <person name="Kube M."/>
            <person name="Reinhardt R."/>
            <person name="Pringle T.H."/>
            <person name="Taylor J."/>
            <person name="Jones R.C."/>
            <person name="Nixon B."/>
            <person name="Dacheux J.L."/>
            <person name="Niwa H."/>
            <person name="Sekita Y."/>
            <person name="Huang X."/>
            <person name="Stark A."/>
            <person name="Kheradpour P."/>
            <person name="Kellis M."/>
            <person name="Flicek P."/>
            <person name="Chen Y."/>
            <person name="Webber C."/>
            <person name="Hardison R."/>
            <person name="Nelson J."/>
            <person name="Hallsworth-Pepin K."/>
            <person name="Delehaunty K."/>
            <person name="Markovic C."/>
            <person name="Minx P."/>
            <person name="Feng Y."/>
            <person name="Kremitzki C."/>
            <person name="Mitreva M."/>
            <person name="Glasscock J."/>
            <person name="Wylie T."/>
            <person name="Wohldmann P."/>
            <person name="Thiru P."/>
            <person name="Nhan M.N."/>
            <person name="Pohl C.S."/>
            <person name="Smith S.M."/>
            <person name="Hou S."/>
            <person name="Nefedov M."/>
            <person name="de Jong P.J."/>
            <person name="Renfree M.B."/>
            <person name="Mardis E.R."/>
            <person name="Wilson R.K."/>
        </authorList>
    </citation>
    <scope>NUCLEOTIDE SEQUENCE [LARGE SCALE GENOMIC DNA]</scope>
    <source>
        <strain evidence="14 15">Glennie</strain>
    </source>
</reference>
<dbReference type="GO" id="GO:0005783">
    <property type="term" value="C:endoplasmic reticulum"/>
    <property type="evidence" value="ECO:0007669"/>
    <property type="project" value="UniProtKB-SubCell"/>
</dbReference>
<dbReference type="OMA" id="KWRVHRT"/>
<keyword evidence="7" id="KW-0256">Endoplasmic reticulum</keyword>
<dbReference type="GO" id="GO:0042417">
    <property type="term" value="P:dopamine metabolic process"/>
    <property type="evidence" value="ECO:0000318"/>
    <property type="project" value="GO_Central"/>
</dbReference>
<keyword evidence="3" id="KW-0489">Methyltransferase</keyword>
<evidence type="ECO:0000256" key="13">
    <source>
        <dbReference type="ARBA" id="ARBA00047582"/>
    </source>
</evidence>
<keyword evidence="6" id="KW-1009">Hearing</keyword>
<accession>A0A6I8NME6</accession>
<reference evidence="14" key="3">
    <citation type="submission" date="2025-09" db="UniProtKB">
        <authorList>
            <consortium name="Ensembl"/>
        </authorList>
    </citation>
    <scope>IDENTIFICATION</scope>
    <source>
        <strain evidence="14">Glennie</strain>
    </source>
</reference>
<keyword evidence="4" id="KW-0808">Transferase</keyword>
<evidence type="ECO:0000256" key="7">
    <source>
        <dbReference type="ARBA" id="ARBA00022824"/>
    </source>
</evidence>
<dbReference type="SUPFAM" id="SSF53335">
    <property type="entry name" value="S-adenosyl-L-methionine-dependent methyltransferases"/>
    <property type="match status" value="1"/>
</dbReference>
<evidence type="ECO:0000256" key="2">
    <source>
        <dbReference type="ARBA" id="ARBA00012880"/>
    </source>
</evidence>
<proteinExistence type="inferred from homology"/>
<dbReference type="PANTHER" id="PTHR43836:SF1">
    <property type="entry name" value="TRANSMEMBRANE O-METHYLTRANSFERASE"/>
    <property type="match status" value="1"/>
</dbReference>
<dbReference type="FunCoup" id="A0A6I8NME6">
    <property type="interactions" value="165"/>
</dbReference>
<sequence>MSPAIALAFLPFLVTLLVRYRHYFRLLVRAVVVRGLRDRLSGLRAEERAFQYLLTHALPGDPRHILATFDHWCGHREYLAHLGPLKGQILTRLVQDRAPGCVLELGTRCGYATLLIAQALPPGARLLTVEQDPRVAAVAEKVIRFAGFDERTVELAVGRPEDVIPRLRARHGLRRAELVLLAHEPRRYLRDLQLLEAQALLPAGATVLADRVLFPGAPRFLQYAKACGRYRCRLHRTGLQYFPAIRDGVAQLTFSGPG</sequence>
<dbReference type="OrthoDB" id="186626at2759"/>